<dbReference type="Proteomes" id="UP001174909">
    <property type="component" value="Unassembled WGS sequence"/>
</dbReference>
<evidence type="ECO:0000256" key="2">
    <source>
        <dbReference type="PROSITE-ProRule" id="PRU00504"/>
    </source>
</evidence>
<dbReference type="GO" id="GO:0008270">
    <property type="term" value="F:zinc ion binding"/>
    <property type="evidence" value="ECO:0007669"/>
    <property type="project" value="UniProtKB-KW"/>
</dbReference>
<protein>
    <submittedName>
        <fullName evidence="4">E3 ubiquitin-protein ligase TRIM71</fullName>
    </submittedName>
</protein>
<reference evidence="4" key="1">
    <citation type="submission" date="2023-03" db="EMBL/GenBank/DDBJ databases">
        <authorList>
            <person name="Steffen K."/>
            <person name="Cardenas P."/>
        </authorList>
    </citation>
    <scope>NUCLEOTIDE SEQUENCE</scope>
</reference>
<evidence type="ECO:0000313" key="4">
    <source>
        <dbReference type="EMBL" id="CAI8030599.1"/>
    </source>
</evidence>
<organism evidence="4 5">
    <name type="scientific">Geodia barretti</name>
    <name type="common">Barrett's horny sponge</name>
    <dbReference type="NCBI Taxonomy" id="519541"/>
    <lineage>
        <taxon>Eukaryota</taxon>
        <taxon>Metazoa</taxon>
        <taxon>Porifera</taxon>
        <taxon>Demospongiae</taxon>
        <taxon>Heteroscleromorpha</taxon>
        <taxon>Tetractinellida</taxon>
        <taxon>Astrophorina</taxon>
        <taxon>Geodiidae</taxon>
        <taxon>Geodia</taxon>
    </lineage>
</organism>
<evidence type="ECO:0000256" key="1">
    <source>
        <dbReference type="ARBA" id="ARBA00022737"/>
    </source>
</evidence>
<evidence type="ECO:0000256" key="3">
    <source>
        <dbReference type="SAM" id="Coils"/>
    </source>
</evidence>
<dbReference type="GO" id="GO:0061630">
    <property type="term" value="F:ubiquitin protein ligase activity"/>
    <property type="evidence" value="ECO:0007669"/>
    <property type="project" value="TreeGrafter"/>
</dbReference>
<keyword evidence="3" id="KW-0175">Coiled coil</keyword>
<dbReference type="InterPro" id="IPR001258">
    <property type="entry name" value="NHL_repeat"/>
</dbReference>
<dbReference type="SUPFAM" id="SSF101898">
    <property type="entry name" value="NHL repeat"/>
    <property type="match status" value="1"/>
</dbReference>
<name>A0AA35SJ91_GEOBA</name>
<sequence length="244" mass="27304">MRKTQRFTNLVTDGEKLIAFGRYGASNGEFDSDASDIEIDAEGNVLIADTGNHRVVKFNADGKFILKFGVKGRGEGEFVKPIAVVALATGEILVKDKSQFKRFLGSPLANFLDVVSPSGQGLADTYSTGTGLVNSIIDTTRPRSASLSPNSQSSDLAILHRRIRLLEEAEYRRYLNEYLDEEDEKDENKKEEAEDLKIKGFVRQSITTSLRVYSDLVVTENIKDVWFMKWIDRARKTMISLSLP</sequence>
<dbReference type="PROSITE" id="PS51125">
    <property type="entry name" value="NHL"/>
    <property type="match status" value="1"/>
</dbReference>
<dbReference type="EMBL" id="CASHTH010002487">
    <property type="protein sequence ID" value="CAI8030599.1"/>
    <property type="molecule type" value="Genomic_DNA"/>
</dbReference>
<dbReference type="PANTHER" id="PTHR24104:SF25">
    <property type="entry name" value="PROTEIN LIN-41"/>
    <property type="match status" value="1"/>
</dbReference>
<dbReference type="AlphaFoldDB" id="A0AA35SJ91"/>
<dbReference type="Pfam" id="PF01436">
    <property type="entry name" value="NHL"/>
    <property type="match status" value="1"/>
</dbReference>
<dbReference type="Gene3D" id="2.120.10.30">
    <property type="entry name" value="TolB, C-terminal domain"/>
    <property type="match status" value="1"/>
</dbReference>
<feature type="coiled-coil region" evidence="3">
    <location>
        <begin position="171"/>
        <end position="199"/>
    </location>
</feature>
<dbReference type="InterPro" id="IPR011042">
    <property type="entry name" value="6-blade_b-propeller_TolB-like"/>
</dbReference>
<comment type="caution">
    <text evidence="4">The sequence shown here is derived from an EMBL/GenBank/DDBJ whole genome shotgun (WGS) entry which is preliminary data.</text>
</comment>
<dbReference type="InterPro" id="IPR050952">
    <property type="entry name" value="TRIM-NHL_E3_ligases"/>
</dbReference>
<keyword evidence="1" id="KW-0677">Repeat</keyword>
<gene>
    <name evidence="4" type="ORF">GBAR_LOCUS17333</name>
</gene>
<proteinExistence type="predicted"/>
<dbReference type="GO" id="GO:0000209">
    <property type="term" value="P:protein polyubiquitination"/>
    <property type="evidence" value="ECO:0007669"/>
    <property type="project" value="TreeGrafter"/>
</dbReference>
<evidence type="ECO:0000313" key="5">
    <source>
        <dbReference type="Proteomes" id="UP001174909"/>
    </source>
</evidence>
<keyword evidence="5" id="KW-1185">Reference proteome</keyword>
<dbReference type="GO" id="GO:0043161">
    <property type="term" value="P:proteasome-mediated ubiquitin-dependent protein catabolic process"/>
    <property type="evidence" value="ECO:0007669"/>
    <property type="project" value="TreeGrafter"/>
</dbReference>
<accession>A0AA35SJ91</accession>
<feature type="repeat" description="NHL" evidence="2">
    <location>
        <begin position="20"/>
        <end position="61"/>
    </location>
</feature>
<dbReference type="PANTHER" id="PTHR24104">
    <property type="entry name" value="E3 UBIQUITIN-PROTEIN LIGASE NHLRC1-RELATED"/>
    <property type="match status" value="1"/>
</dbReference>